<keyword evidence="1" id="KW-0472">Membrane</keyword>
<evidence type="ECO:0000313" key="2">
    <source>
        <dbReference type="EMBL" id="CAD8899788.1"/>
    </source>
</evidence>
<dbReference type="AlphaFoldDB" id="A0A7S1BXM9"/>
<dbReference type="Pfam" id="PF07692">
    <property type="entry name" value="Fea1"/>
    <property type="match status" value="1"/>
</dbReference>
<feature type="transmembrane region" description="Helical" evidence="1">
    <location>
        <begin position="298"/>
        <end position="319"/>
    </location>
</feature>
<sequence>MRTWTEYQKFQKYWGDYDFGDKWVQNALAGTKYRSQTGKEYDFGLYGDEGRKEAVKKGTVFMNVYQYVLHEFEDAIADCNSDCVAGVDCNEEQVHAWDEGVAFYTGSLEEKLLYKLANKRCQNYKTCGPRGSEQLGNSKVNYELFNEFLSGRDLLLAGECGPTRAILQRITELMAVPLVQGALRYAYKVGELKEGEKEQAEGTVFMASVIPRVHDCDAGAAEIIADNMAIREDSSTDFAAVKAAFESQYECMGIKCTDVGGLLQGTNYYPDFQPCDDNERMGIMAAGASTVITKSNPIGTIIGIVFAVVAVCAIAFILFMRKKEKEGAPIFVTKVVDVQ</sequence>
<name>A0A7S1BXM9_9STRA</name>
<organism evidence="2">
    <name type="scientific">Corethron hystrix</name>
    <dbReference type="NCBI Taxonomy" id="216773"/>
    <lineage>
        <taxon>Eukaryota</taxon>
        <taxon>Sar</taxon>
        <taxon>Stramenopiles</taxon>
        <taxon>Ochrophyta</taxon>
        <taxon>Bacillariophyta</taxon>
        <taxon>Coscinodiscophyceae</taxon>
        <taxon>Corethrophycidae</taxon>
        <taxon>Corethrales</taxon>
        <taxon>Corethraceae</taxon>
        <taxon>Corethron</taxon>
    </lineage>
</organism>
<proteinExistence type="predicted"/>
<reference evidence="2" key="1">
    <citation type="submission" date="2021-01" db="EMBL/GenBank/DDBJ databases">
        <authorList>
            <person name="Corre E."/>
            <person name="Pelletier E."/>
            <person name="Niang G."/>
            <person name="Scheremetjew M."/>
            <person name="Finn R."/>
            <person name="Kale V."/>
            <person name="Holt S."/>
            <person name="Cochrane G."/>
            <person name="Meng A."/>
            <person name="Brown T."/>
            <person name="Cohen L."/>
        </authorList>
    </citation>
    <scope>NUCLEOTIDE SEQUENCE</scope>
    <source>
        <strain evidence="2">308</strain>
    </source>
</reference>
<dbReference type="InterPro" id="IPR011643">
    <property type="entry name" value="HCR1"/>
</dbReference>
<dbReference type="EMBL" id="HBFR01037072">
    <property type="protein sequence ID" value="CAD8899788.1"/>
    <property type="molecule type" value="Transcribed_RNA"/>
</dbReference>
<protein>
    <submittedName>
        <fullName evidence="2">Uncharacterized protein</fullName>
    </submittedName>
</protein>
<keyword evidence="1" id="KW-1133">Transmembrane helix</keyword>
<keyword evidence="1" id="KW-0812">Transmembrane</keyword>
<evidence type="ECO:0000256" key="1">
    <source>
        <dbReference type="SAM" id="Phobius"/>
    </source>
</evidence>
<gene>
    <name evidence="2" type="ORF">CHYS00102_LOCUS27004</name>
</gene>
<accession>A0A7S1BXM9</accession>